<dbReference type="InterPro" id="IPR003610">
    <property type="entry name" value="CBM5/12"/>
</dbReference>
<dbReference type="GO" id="GO:0030246">
    <property type="term" value="F:carbohydrate binding"/>
    <property type="evidence" value="ECO:0007669"/>
    <property type="project" value="InterPro"/>
</dbReference>
<comment type="caution">
    <text evidence="4">The sequence shown here is derived from an EMBL/GenBank/DDBJ whole genome shotgun (WGS) entry which is preliminary data.</text>
</comment>
<keyword evidence="2" id="KW-0472">Membrane</keyword>
<dbReference type="GO" id="GO:0005975">
    <property type="term" value="P:carbohydrate metabolic process"/>
    <property type="evidence" value="ECO:0007669"/>
    <property type="project" value="InterPro"/>
</dbReference>
<keyword evidence="2" id="KW-0812">Transmembrane</keyword>
<reference evidence="4" key="2">
    <citation type="journal article" date="2021" name="Microbiome">
        <title>Successional dynamics and alternative stable states in a saline activated sludge microbial community over 9 years.</title>
        <authorList>
            <person name="Wang Y."/>
            <person name="Ye J."/>
            <person name="Ju F."/>
            <person name="Liu L."/>
            <person name="Boyd J.A."/>
            <person name="Deng Y."/>
            <person name="Parks D.H."/>
            <person name="Jiang X."/>
            <person name="Yin X."/>
            <person name="Woodcroft B.J."/>
            <person name="Tyson G.W."/>
            <person name="Hugenholtz P."/>
            <person name="Polz M.F."/>
            <person name="Zhang T."/>
        </authorList>
    </citation>
    <scope>NUCLEOTIDE SEQUENCE</scope>
    <source>
        <strain evidence="4">HKST-UBA01</strain>
    </source>
</reference>
<dbReference type="InterPro" id="IPR052750">
    <property type="entry name" value="GH18_Chitinase"/>
</dbReference>
<dbReference type="GO" id="GO:0005576">
    <property type="term" value="C:extracellular region"/>
    <property type="evidence" value="ECO:0007669"/>
    <property type="project" value="InterPro"/>
</dbReference>
<dbReference type="Gene3D" id="3.20.20.80">
    <property type="entry name" value="Glycosidases"/>
    <property type="match status" value="1"/>
</dbReference>
<dbReference type="InterPro" id="IPR017853">
    <property type="entry name" value="GH"/>
</dbReference>
<dbReference type="Proteomes" id="UP000701698">
    <property type="component" value="Unassembled WGS sequence"/>
</dbReference>
<keyword evidence="1 4" id="KW-0378">Hydrolase</keyword>
<dbReference type="PANTHER" id="PTHR42976">
    <property type="entry name" value="BIFUNCTIONAL CHITINASE/LYSOZYME-RELATED"/>
    <property type="match status" value="1"/>
</dbReference>
<dbReference type="PANTHER" id="PTHR42976:SF1">
    <property type="entry name" value="GH18 DOMAIN-CONTAINING PROTEIN-RELATED"/>
    <property type="match status" value="1"/>
</dbReference>
<accession>A0A955RPH9</accession>
<evidence type="ECO:0000313" key="5">
    <source>
        <dbReference type="Proteomes" id="UP000701698"/>
    </source>
</evidence>
<organism evidence="4 5">
    <name type="scientific">candidate division WWE3 bacterium</name>
    <dbReference type="NCBI Taxonomy" id="2053526"/>
    <lineage>
        <taxon>Bacteria</taxon>
        <taxon>Katanobacteria</taxon>
    </lineage>
</organism>
<dbReference type="CDD" id="cd06543">
    <property type="entry name" value="GH18_PF-ChiA-like"/>
    <property type="match status" value="1"/>
</dbReference>
<dbReference type="InterPro" id="IPR036573">
    <property type="entry name" value="CBM_sf_5/12"/>
</dbReference>
<feature type="transmembrane region" description="Helical" evidence="2">
    <location>
        <begin position="12"/>
        <end position="33"/>
    </location>
</feature>
<dbReference type="AlphaFoldDB" id="A0A955RPH9"/>
<dbReference type="SMART" id="SM00495">
    <property type="entry name" value="ChtBD3"/>
    <property type="match status" value="2"/>
</dbReference>
<gene>
    <name evidence="4" type="ORF">KC571_03425</name>
</gene>
<dbReference type="SUPFAM" id="SSF51055">
    <property type="entry name" value="Carbohydrate binding domain"/>
    <property type="match status" value="2"/>
</dbReference>
<dbReference type="GO" id="GO:0004553">
    <property type="term" value="F:hydrolase activity, hydrolyzing O-glycosyl compounds"/>
    <property type="evidence" value="ECO:0007669"/>
    <property type="project" value="InterPro"/>
</dbReference>
<feature type="domain" description="Chitin-binding type-3" evidence="3">
    <location>
        <begin position="456"/>
        <end position="504"/>
    </location>
</feature>
<sequence>MPQQKPTRRLSPWRVLMAAVIVTVMMSGGIYVARGWRTSETVTVDPWYAPYVDVTATPRFPFEQIPETTAQNVVLSFIVSDPENACTPTWGGFFTVDEASNNLDLDRRIALYRQNGGEVSISFGGQLNNELAVHCADESALLTAYKTIIDRYQVSLVDFDIEGEGLLDKEATIRRAKVLAQLQDAKNKEDEALAIWLTLPVAPSGLTDAGHELIAEMLAQGVDIAGINVMAMNYGQSKDVTHSMAQASEMALIETHRQLGILYDQAGISLNDSTLWKKMGVTPMIGQNEFYQEIFTLVDAKTMNEYAFNKNIARISMWSLNRDVQCGGNYANLTIVSNSCSGVNQKEYEFSQILSKGYDGLMSKNANVKTTNDPIPTVIVDDPSSSPYPIWSEEGVYLKDTKIVWHGNVYQAKWWTKGDLPDNPVLQTWETPWQLLGPVLPGEEPVVLLTLPEGTYSEWSGTTIYTEGDRVLFDGIAFQAKWWTQGDSPAAASINPDSSPWLRLTQEQIKTMLEDGFAS</sequence>
<dbReference type="CDD" id="cd12215">
    <property type="entry name" value="ChiC_BD"/>
    <property type="match status" value="2"/>
</dbReference>
<reference evidence="4" key="1">
    <citation type="submission" date="2020-04" db="EMBL/GenBank/DDBJ databases">
        <authorList>
            <person name="Zhang T."/>
        </authorList>
    </citation>
    <scope>NUCLEOTIDE SEQUENCE</scope>
    <source>
        <strain evidence="4">HKST-UBA01</strain>
    </source>
</reference>
<protein>
    <submittedName>
        <fullName evidence="4">Glycosyl hydrolase family 18</fullName>
    </submittedName>
</protein>
<name>A0A955RPH9_UNCKA</name>
<proteinExistence type="predicted"/>
<feature type="domain" description="Chitin-binding type-3" evidence="3">
    <location>
        <begin position="388"/>
        <end position="436"/>
    </location>
</feature>
<evidence type="ECO:0000256" key="1">
    <source>
        <dbReference type="ARBA" id="ARBA00022801"/>
    </source>
</evidence>
<evidence type="ECO:0000256" key="2">
    <source>
        <dbReference type="SAM" id="Phobius"/>
    </source>
</evidence>
<dbReference type="Gene3D" id="2.10.10.20">
    <property type="entry name" value="Carbohydrate-binding module superfamily 5/12"/>
    <property type="match status" value="2"/>
</dbReference>
<keyword evidence="2" id="KW-1133">Transmembrane helix</keyword>
<dbReference type="EMBL" id="JAGQKX010000094">
    <property type="protein sequence ID" value="MCA9390431.1"/>
    <property type="molecule type" value="Genomic_DNA"/>
</dbReference>
<evidence type="ECO:0000313" key="4">
    <source>
        <dbReference type="EMBL" id="MCA9390431.1"/>
    </source>
</evidence>
<dbReference type="SUPFAM" id="SSF51445">
    <property type="entry name" value="(Trans)glycosidases"/>
    <property type="match status" value="1"/>
</dbReference>
<dbReference type="Pfam" id="PF02839">
    <property type="entry name" value="CBM_5_12"/>
    <property type="match status" value="1"/>
</dbReference>
<evidence type="ECO:0000259" key="3">
    <source>
        <dbReference type="SMART" id="SM00495"/>
    </source>
</evidence>